<dbReference type="AlphaFoldDB" id="W9C930"/>
<evidence type="ECO:0008006" key="3">
    <source>
        <dbReference type="Google" id="ProtNLM"/>
    </source>
</evidence>
<protein>
    <recommendedName>
        <fullName evidence="3">Dienelactone hydrolase domain-containing protein</fullName>
    </recommendedName>
</protein>
<sequence>MPSLGSHRVIDVIHDKRLPTLSRKVFIRAALFKICLARIDFEEGSPPQTVPTGTYVAQPEDGVISKGILVIIADASGNSTDPAPYLSLIRSWNQLTIIFYRIIYVYKAMESLPSFNIFQPPEPPFVTNNLKIGAAGFCWGGEINTIPVLLVLAQDDLSSQAQRHHSQAKSPAPEPLIDCAFAAHASYIEVPDDIEAQDDIEAIKISINVAVGDNNSAMKVP</sequence>
<name>W9C930_SCLBF</name>
<gene>
    <name evidence="1" type="ORF">SBOR_8267</name>
</gene>
<dbReference type="OrthoDB" id="17560at2759"/>
<evidence type="ECO:0000313" key="2">
    <source>
        <dbReference type="Proteomes" id="UP000019487"/>
    </source>
</evidence>
<proteinExistence type="predicted"/>
<organism evidence="1 2">
    <name type="scientific">Sclerotinia borealis (strain F-4128)</name>
    <dbReference type="NCBI Taxonomy" id="1432307"/>
    <lineage>
        <taxon>Eukaryota</taxon>
        <taxon>Fungi</taxon>
        <taxon>Dikarya</taxon>
        <taxon>Ascomycota</taxon>
        <taxon>Pezizomycotina</taxon>
        <taxon>Leotiomycetes</taxon>
        <taxon>Helotiales</taxon>
        <taxon>Sclerotiniaceae</taxon>
        <taxon>Sclerotinia</taxon>
    </lineage>
</organism>
<keyword evidence="2" id="KW-1185">Reference proteome</keyword>
<evidence type="ECO:0000313" key="1">
    <source>
        <dbReference type="EMBL" id="ESZ91359.1"/>
    </source>
</evidence>
<comment type="caution">
    <text evidence="1">The sequence shown here is derived from an EMBL/GenBank/DDBJ whole genome shotgun (WGS) entry which is preliminary data.</text>
</comment>
<dbReference type="EMBL" id="AYSA01000512">
    <property type="protein sequence ID" value="ESZ91359.1"/>
    <property type="molecule type" value="Genomic_DNA"/>
</dbReference>
<accession>W9C930</accession>
<dbReference type="Proteomes" id="UP000019487">
    <property type="component" value="Unassembled WGS sequence"/>
</dbReference>
<dbReference type="HOGENOM" id="CLU_1251320_0_0_1"/>
<dbReference type="STRING" id="1432307.W9C930"/>
<reference evidence="1 2" key="1">
    <citation type="journal article" date="2014" name="Genome Announc.">
        <title>Draft genome sequence of Sclerotinia borealis, a psychrophilic plant pathogenic fungus.</title>
        <authorList>
            <person name="Mardanov A.V."/>
            <person name="Beletsky A.V."/>
            <person name="Kadnikov V.V."/>
            <person name="Ignatov A.N."/>
            <person name="Ravin N.V."/>
        </authorList>
    </citation>
    <scope>NUCLEOTIDE SEQUENCE [LARGE SCALE GENOMIC DNA]</scope>
    <source>
        <strain evidence="2">F-4157</strain>
    </source>
</reference>